<dbReference type="Proteomes" id="UP000179588">
    <property type="component" value="Unassembled WGS sequence"/>
</dbReference>
<dbReference type="EMBL" id="LVIE01000234">
    <property type="protein sequence ID" value="OHT22399.1"/>
    <property type="molecule type" value="Genomic_DNA"/>
</dbReference>
<reference evidence="1 2" key="1">
    <citation type="submission" date="2016-03" db="EMBL/GenBank/DDBJ databases">
        <title>Genome sequence of Providencia stuartii strain, isolated from the salivary glands of larval Lucilia sericata.</title>
        <authorList>
            <person name="Yuan Y."/>
            <person name="Zhang Y."/>
            <person name="Fu S."/>
            <person name="Crippen T.L."/>
            <person name="Visi D."/>
            <person name="Benbow M.E."/>
            <person name="Allen M."/>
            <person name="Tomberlin J.K."/>
            <person name="Sze S.-H."/>
            <person name="Tarone A.M."/>
        </authorList>
    </citation>
    <scope>NUCLEOTIDE SEQUENCE [LARGE SCALE GENOMIC DNA]</scope>
    <source>
        <strain evidence="1 2">Crippen</strain>
    </source>
</reference>
<dbReference type="AlphaFoldDB" id="A0A1S1HJB7"/>
<organism evidence="1 2">
    <name type="scientific">Providencia stuartii</name>
    <dbReference type="NCBI Taxonomy" id="588"/>
    <lineage>
        <taxon>Bacteria</taxon>
        <taxon>Pseudomonadati</taxon>
        <taxon>Pseudomonadota</taxon>
        <taxon>Gammaproteobacteria</taxon>
        <taxon>Enterobacterales</taxon>
        <taxon>Morganellaceae</taxon>
        <taxon>Providencia</taxon>
    </lineage>
</organism>
<keyword evidence="2" id="KW-1185">Reference proteome</keyword>
<proteinExistence type="predicted"/>
<evidence type="ECO:0000313" key="1">
    <source>
        <dbReference type="EMBL" id="OHT22399.1"/>
    </source>
</evidence>
<name>A0A1S1HJB7_PROST</name>
<sequence length="398" mass="42823">MTGQITHISSANGYATLTVSGKTIFIYQSGINAGNVAFRTPKSYGNTHGLFKTVEPNTGTRIHFEPNGYVGSGTVVKVDYMFDDYDTDTMNYRISAILNYVGDPNKTGEGAVTVLNSKSTGHGWGNWPSFHFGFQDDKYCPMKVMLYDSAANQIFAPMMGMWHESKPITLDDYVTANNKIYRAKNTGVTGSAPPSHASGIASDGNIDWEFIRAPRGVDISATVLIGNINSTPLPNLVGHAMQVQEPIAVGRNGRFDFVDEEGKLVGRIISSLGGNGERLLDIISNDGGSRLRLNSTNKTLQLVNLASTSTAKTQNATTQPNISATGIVRVGNVNAYTINKFLGGTAGQEFILESTTANLTTLKHNSAIRLVGETDLVLKDKQALKFLVAADGETVIQI</sequence>
<evidence type="ECO:0000313" key="2">
    <source>
        <dbReference type="Proteomes" id="UP000179588"/>
    </source>
</evidence>
<accession>A0A1S1HJB7</accession>
<protein>
    <submittedName>
        <fullName evidence="1">Uncharacterized protein</fullName>
    </submittedName>
</protein>
<comment type="caution">
    <text evidence="1">The sequence shown here is derived from an EMBL/GenBank/DDBJ whole genome shotgun (WGS) entry which is preliminary data.</text>
</comment>
<gene>
    <name evidence="1" type="ORF">A3Q29_11340</name>
</gene>